<keyword evidence="6" id="KW-1185">Reference proteome</keyword>
<dbReference type="InterPro" id="IPR052708">
    <property type="entry name" value="PxpC"/>
</dbReference>
<dbReference type="SUPFAM" id="SSF50891">
    <property type="entry name" value="Cyclophilin-like"/>
    <property type="match status" value="1"/>
</dbReference>
<keyword evidence="1" id="KW-0547">Nucleotide-binding</keyword>
<dbReference type="NCBIfam" id="TIGR00724">
    <property type="entry name" value="urea_amlyse_rel"/>
    <property type="match status" value="1"/>
</dbReference>
<name>A0A1I0CPA6_9BACI</name>
<evidence type="ECO:0000256" key="3">
    <source>
        <dbReference type="ARBA" id="ARBA00022840"/>
    </source>
</evidence>
<dbReference type="SMART" id="SM00797">
    <property type="entry name" value="AHS2"/>
    <property type="match status" value="1"/>
</dbReference>
<reference evidence="6" key="1">
    <citation type="submission" date="2016-10" db="EMBL/GenBank/DDBJ databases">
        <authorList>
            <person name="Varghese N."/>
            <person name="Submissions S."/>
        </authorList>
    </citation>
    <scope>NUCLEOTIDE SEQUENCE [LARGE SCALE GENOMIC DNA]</scope>
    <source>
        <strain evidence="6">CGMCC 1.3566</strain>
    </source>
</reference>
<feature type="domain" description="Carboxyltransferase" evidence="4">
    <location>
        <begin position="23"/>
        <end position="321"/>
    </location>
</feature>
<dbReference type="PANTHER" id="PTHR43309:SF5">
    <property type="entry name" value="5-OXOPROLINASE SUBUNIT C"/>
    <property type="match status" value="1"/>
</dbReference>
<dbReference type="InterPro" id="IPR003778">
    <property type="entry name" value="CT_A_B"/>
</dbReference>
<evidence type="ECO:0000256" key="2">
    <source>
        <dbReference type="ARBA" id="ARBA00022801"/>
    </source>
</evidence>
<dbReference type="PANTHER" id="PTHR43309">
    <property type="entry name" value="5-OXOPROLINASE SUBUNIT C"/>
    <property type="match status" value="1"/>
</dbReference>
<dbReference type="AlphaFoldDB" id="A0A1I0CPA6"/>
<dbReference type="InterPro" id="IPR029000">
    <property type="entry name" value="Cyclophilin-like_dom_sf"/>
</dbReference>
<evidence type="ECO:0000256" key="1">
    <source>
        <dbReference type="ARBA" id="ARBA00022741"/>
    </source>
</evidence>
<gene>
    <name evidence="5" type="ORF">SAMN05421676_103229</name>
</gene>
<evidence type="ECO:0000313" key="5">
    <source>
        <dbReference type="EMBL" id="SET21052.1"/>
    </source>
</evidence>
<dbReference type="GO" id="GO:0005524">
    <property type="term" value="F:ATP binding"/>
    <property type="evidence" value="ECO:0007669"/>
    <property type="project" value="UniProtKB-KW"/>
</dbReference>
<dbReference type="EMBL" id="FOHJ01000003">
    <property type="protein sequence ID" value="SET21052.1"/>
    <property type="molecule type" value="Genomic_DNA"/>
</dbReference>
<sequence>MIKITKPGLFSSVQDIGRYGYQKYGVSVSGAMDSISHRLANLLVGNDEYQSTIECTMAGPEMEFHQDCLLSICGGDFNPTINKQSVGMWRPVWVKKGSVLRFGQSIEGCRAYLAVSGGFDVPKVLGSRSTFMRAKMGGFQGRALKKGDQLKTGRASAVAEQIQRLAGKKDGPIVSFHETNWFVRPPYSSRFKRKLPIRVVKSKQTEWFAKDTQNQLVERLFTITAQSDRMGYRLDGPEIKWKEKKEMISEAVSIGTIQVPAEGNPIVLLADRQTTGGYPKIAQVTTVDIPYLAQMKPGETLQFEWISLKEAQQLYLEREKEIQQLKTGLLLKIKGG</sequence>
<dbReference type="Gene3D" id="2.40.100.10">
    <property type="entry name" value="Cyclophilin-like"/>
    <property type="match status" value="1"/>
</dbReference>
<dbReference type="STRING" id="237682.SAMN05421676_103229"/>
<keyword evidence="2" id="KW-0378">Hydrolase</keyword>
<protein>
    <submittedName>
        <fullName evidence="5">Antagonist of KipI</fullName>
    </submittedName>
</protein>
<dbReference type="OrthoDB" id="9782422at2"/>
<organism evidence="5 6">
    <name type="scientific">Salinibacillus kushneri</name>
    <dbReference type="NCBI Taxonomy" id="237682"/>
    <lineage>
        <taxon>Bacteria</taxon>
        <taxon>Bacillati</taxon>
        <taxon>Bacillota</taxon>
        <taxon>Bacilli</taxon>
        <taxon>Bacillales</taxon>
        <taxon>Bacillaceae</taxon>
        <taxon>Salinibacillus</taxon>
    </lineage>
</organism>
<dbReference type="Pfam" id="PF02626">
    <property type="entry name" value="CT_A_B"/>
    <property type="match status" value="1"/>
</dbReference>
<proteinExistence type="predicted"/>
<dbReference type="GO" id="GO:0016787">
    <property type="term" value="F:hydrolase activity"/>
    <property type="evidence" value="ECO:0007669"/>
    <property type="project" value="UniProtKB-KW"/>
</dbReference>
<dbReference type="RefSeq" id="WP_093132933.1">
    <property type="nucleotide sequence ID" value="NZ_FOHJ01000003.1"/>
</dbReference>
<evidence type="ECO:0000259" key="4">
    <source>
        <dbReference type="SMART" id="SM00797"/>
    </source>
</evidence>
<accession>A0A1I0CPA6</accession>
<keyword evidence="3" id="KW-0067">ATP-binding</keyword>
<evidence type="ECO:0000313" key="6">
    <source>
        <dbReference type="Proteomes" id="UP000199095"/>
    </source>
</evidence>
<dbReference type="Proteomes" id="UP000199095">
    <property type="component" value="Unassembled WGS sequence"/>
</dbReference>